<proteinExistence type="predicted"/>
<protein>
    <submittedName>
        <fullName evidence="1">Zinc finger protein 570-like isoform X3</fullName>
    </submittedName>
</protein>
<dbReference type="Proteomes" id="UP000727407">
    <property type="component" value="Unassembled WGS sequence"/>
</dbReference>
<dbReference type="AlphaFoldDB" id="A0A8J4TDC6"/>
<name>A0A8J4TDC6_CLAMG</name>
<keyword evidence="2" id="KW-1185">Reference proteome</keyword>
<comment type="caution">
    <text evidence="1">The sequence shown here is derived from an EMBL/GenBank/DDBJ whole genome shotgun (WGS) entry which is preliminary data.</text>
</comment>
<accession>A0A8J4TDC6</accession>
<gene>
    <name evidence="1" type="ORF">DAT39_021156</name>
</gene>
<reference evidence="1" key="1">
    <citation type="submission" date="2020-07" db="EMBL/GenBank/DDBJ databases">
        <title>Clarias magur genome sequencing, assembly and annotation.</title>
        <authorList>
            <person name="Kushwaha B."/>
            <person name="Kumar R."/>
            <person name="Das P."/>
            <person name="Joshi C.G."/>
            <person name="Kumar D."/>
            <person name="Nagpure N.S."/>
            <person name="Pandey M."/>
            <person name="Agarwal S."/>
            <person name="Srivastava S."/>
            <person name="Singh M."/>
            <person name="Sahoo L."/>
            <person name="Jayasankar P."/>
            <person name="Meher P.K."/>
            <person name="Koringa P.G."/>
            <person name="Iquebal M.A."/>
            <person name="Das S.P."/>
            <person name="Bit A."/>
            <person name="Patnaik S."/>
            <person name="Patel N."/>
            <person name="Shah T.M."/>
            <person name="Hinsu A."/>
            <person name="Jena J.K."/>
        </authorList>
    </citation>
    <scope>NUCLEOTIDE SEQUENCE</scope>
    <source>
        <strain evidence="1">CIFAMagur01</strain>
        <tissue evidence="1">Testis</tissue>
    </source>
</reference>
<evidence type="ECO:0000313" key="1">
    <source>
        <dbReference type="EMBL" id="KAF5889144.1"/>
    </source>
</evidence>
<sequence length="57" mass="6405">MRTATKKRIQTALISKLMADPTYPESSDMLTADEDLFVDEDSARATQEVLLLCRVCL</sequence>
<dbReference type="EMBL" id="QNUK01000857">
    <property type="protein sequence ID" value="KAF5889144.1"/>
    <property type="molecule type" value="Genomic_DNA"/>
</dbReference>
<feature type="non-terminal residue" evidence="1">
    <location>
        <position position="57"/>
    </location>
</feature>
<organism evidence="1 2">
    <name type="scientific">Clarias magur</name>
    <name type="common">Asian catfish</name>
    <name type="synonym">Macropteronotus magur</name>
    <dbReference type="NCBI Taxonomy" id="1594786"/>
    <lineage>
        <taxon>Eukaryota</taxon>
        <taxon>Metazoa</taxon>
        <taxon>Chordata</taxon>
        <taxon>Craniata</taxon>
        <taxon>Vertebrata</taxon>
        <taxon>Euteleostomi</taxon>
        <taxon>Actinopterygii</taxon>
        <taxon>Neopterygii</taxon>
        <taxon>Teleostei</taxon>
        <taxon>Ostariophysi</taxon>
        <taxon>Siluriformes</taxon>
        <taxon>Clariidae</taxon>
        <taxon>Clarias</taxon>
    </lineage>
</organism>
<evidence type="ECO:0000313" key="2">
    <source>
        <dbReference type="Proteomes" id="UP000727407"/>
    </source>
</evidence>